<evidence type="ECO:0000259" key="2">
    <source>
        <dbReference type="Pfam" id="PF10099"/>
    </source>
</evidence>
<evidence type="ECO:0000256" key="1">
    <source>
        <dbReference type="SAM" id="Phobius"/>
    </source>
</evidence>
<reference evidence="4" key="1">
    <citation type="journal article" date="2019" name="Int. J. Syst. Evol. Microbiol.">
        <title>The Global Catalogue of Microorganisms (GCM) 10K type strain sequencing project: providing services to taxonomists for standard genome sequencing and annotation.</title>
        <authorList>
            <consortium name="The Broad Institute Genomics Platform"/>
            <consortium name="The Broad Institute Genome Sequencing Center for Infectious Disease"/>
            <person name="Wu L."/>
            <person name="Ma J."/>
        </authorList>
    </citation>
    <scope>NUCLEOTIDE SEQUENCE [LARGE SCALE GENOMIC DNA]</scope>
    <source>
        <strain evidence="4">KCTC 32239</strain>
    </source>
</reference>
<dbReference type="Proteomes" id="UP000619761">
    <property type="component" value="Unassembled WGS sequence"/>
</dbReference>
<keyword evidence="1" id="KW-0472">Membrane</keyword>
<proteinExistence type="predicted"/>
<feature type="domain" description="Anti-sigma K factor RskA C-terminal" evidence="2">
    <location>
        <begin position="96"/>
        <end position="221"/>
    </location>
</feature>
<organism evidence="3 4">
    <name type="scientific">Cellvibrio zantedeschiae</name>
    <dbReference type="NCBI Taxonomy" id="1237077"/>
    <lineage>
        <taxon>Bacteria</taxon>
        <taxon>Pseudomonadati</taxon>
        <taxon>Pseudomonadota</taxon>
        <taxon>Gammaproteobacteria</taxon>
        <taxon>Cellvibrionales</taxon>
        <taxon>Cellvibrionaceae</taxon>
        <taxon>Cellvibrio</taxon>
    </lineage>
</organism>
<gene>
    <name evidence="3" type="ORF">GCM10011613_33830</name>
</gene>
<sequence length="239" mass="26682">MNDKTARDTELDQLAFDYVTGVMRGEERKVFAEQLARDSELQSRVNFWEEELIAMSDIHEERPTSPETWKAIEKQLTNSATESRKPWWQISWLPAASVAFSLLLLCGVLLLPTHKSAQPNSDYVAVLADEKGAPLLTALTAANAKTLWLKWETINVSPEKNLQLWAVSRNDGQIRSLAVFTKGGDAQLALTDTHMHLIRDAAYLWLTEEEAGGSAIDEPSDKILAKGACVFLDKTTKIL</sequence>
<keyword evidence="1" id="KW-1133">Transmembrane helix</keyword>
<keyword evidence="4" id="KW-1185">Reference proteome</keyword>
<feature type="transmembrane region" description="Helical" evidence="1">
    <location>
        <begin position="92"/>
        <end position="111"/>
    </location>
</feature>
<dbReference type="RefSeq" id="WP_189420785.1">
    <property type="nucleotide sequence ID" value="NZ_BMYZ01000004.1"/>
</dbReference>
<comment type="caution">
    <text evidence="3">The sequence shown here is derived from an EMBL/GenBank/DDBJ whole genome shotgun (WGS) entry which is preliminary data.</text>
</comment>
<evidence type="ECO:0000313" key="3">
    <source>
        <dbReference type="EMBL" id="GGY86043.1"/>
    </source>
</evidence>
<dbReference type="InterPro" id="IPR018764">
    <property type="entry name" value="RskA_C"/>
</dbReference>
<accession>A0ABQ3BE07</accession>
<protein>
    <recommendedName>
        <fullName evidence="2">Anti-sigma K factor RskA C-terminal domain-containing protein</fullName>
    </recommendedName>
</protein>
<evidence type="ECO:0000313" key="4">
    <source>
        <dbReference type="Proteomes" id="UP000619761"/>
    </source>
</evidence>
<dbReference type="Pfam" id="PF10099">
    <property type="entry name" value="RskA_C"/>
    <property type="match status" value="1"/>
</dbReference>
<dbReference type="EMBL" id="BMYZ01000004">
    <property type="protein sequence ID" value="GGY86043.1"/>
    <property type="molecule type" value="Genomic_DNA"/>
</dbReference>
<keyword evidence="1" id="KW-0812">Transmembrane</keyword>
<name>A0ABQ3BE07_9GAMM</name>